<comment type="similarity">
    <text evidence="1 3">Belongs to the short-chain dehydrogenases/reductases (SDR) family.</text>
</comment>
<comment type="caution">
    <text evidence="4">The sequence shown here is derived from an EMBL/GenBank/DDBJ whole genome shotgun (WGS) entry which is preliminary data.</text>
</comment>
<dbReference type="InterPro" id="IPR051911">
    <property type="entry name" value="SDR_oxidoreductase"/>
</dbReference>
<organism evidence="4 5">
    <name type="scientific">Hypsizygus marmoreus</name>
    <name type="common">White beech mushroom</name>
    <name type="synonym">Agaricus marmoreus</name>
    <dbReference type="NCBI Taxonomy" id="39966"/>
    <lineage>
        <taxon>Eukaryota</taxon>
        <taxon>Fungi</taxon>
        <taxon>Dikarya</taxon>
        <taxon>Basidiomycota</taxon>
        <taxon>Agaricomycotina</taxon>
        <taxon>Agaricomycetes</taxon>
        <taxon>Agaricomycetidae</taxon>
        <taxon>Agaricales</taxon>
        <taxon>Tricholomatineae</taxon>
        <taxon>Lyophyllaceae</taxon>
        <taxon>Hypsizygus</taxon>
    </lineage>
</organism>
<dbReference type="PANTHER" id="PTHR43976">
    <property type="entry name" value="SHORT CHAIN DEHYDROGENASE"/>
    <property type="match status" value="1"/>
</dbReference>
<dbReference type="OrthoDB" id="1274115at2759"/>
<protein>
    <submittedName>
        <fullName evidence="4">Oxidoreductase YusZ</fullName>
    </submittedName>
</protein>
<dbReference type="FunCoup" id="A0A369K4U5">
    <property type="interactions" value="293"/>
</dbReference>
<gene>
    <name evidence="4" type="primary">yusZ</name>
    <name evidence="4" type="ORF">Hypma_006116</name>
</gene>
<dbReference type="AlphaFoldDB" id="A0A369K4U5"/>
<dbReference type="GO" id="GO:0016491">
    <property type="term" value="F:oxidoreductase activity"/>
    <property type="evidence" value="ECO:0007669"/>
    <property type="project" value="UniProtKB-KW"/>
</dbReference>
<dbReference type="EMBL" id="LUEZ02000040">
    <property type="protein sequence ID" value="RDB25896.1"/>
    <property type="molecule type" value="Genomic_DNA"/>
</dbReference>
<evidence type="ECO:0000313" key="5">
    <source>
        <dbReference type="Proteomes" id="UP000076154"/>
    </source>
</evidence>
<proteinExistence type="inferred from homology"/>
<dbReference type="Pfam" id="PF00106">
    <property type="entry name" value="adh_short"/>
    <property type="match status" value="1"/>
</dbReference>
<dbReference type="PRINTS" id="PR00081">
    <property type="entry name" value="GDHRDH"/>
</dbReference>
<accession>A0A369K4U5</accession>
<dbReference type="SUPFAM" id="SSF51735">
    <property type="entry name" value="NAD(P)-binding Rossmann-fold domains"/>
    <property type="match status" value="1"/>
</dbReference>
<dbReference type="PRINTS" id="PR00080">
    <property type="entry name" value="SDRFAMILY"/>
</dbReference>
<sequence>MASRVWLITGTSSGFGRRLVTSSLARGDRVIATARSLERLQDLVNSVDPGVRENLRTLQLDVTEGEAVLKAKVDKAAKIWGQIDVLVNNAGIGYPGILEEGGSALLRKQYETNVFGLMDMTAATLPHLRASKNAVLVVIGSRSGWKTELPGIGAYASSKAAVHALTETLSAELAPFNIRVLLVAPGSFRTEGIYGQQYNTSNPIPANDAIRAVSIQRFHAIPGSEKGDPDKAMEAVVDVVRGEGVAKGRPWPLYLVLGEDAENDVEVKCTKVLKALEDWKDVTRGVNFD</sequence>
<evidence type="ECO:0000313" key="4">
    <source>
        <dbReference type="EMBL" id="RDB25896.1"/>
    </source>
</evidence>
<dbReference type="CDD" id="cd05374">
    <property type="entry name" value="17beta-HSD-like_SDR_c"/>
    <property type="match status" value="1"/>
</dbReference>
<dbReference type="InParanoid" id="A0A369K4U5"/>
<dbReference type="Gene3D" id="3.40.50.720">
    <property type="entry name" value="NAD(P)-binding Rossmann-like Domain"/>
    <property type="match status" value="1"/>
</dbReference>
<keyword evidence="5" id="KW-1185">Reference proteome</keyword>
<name>A0A369K4U5_HYPMA</name>
<evidence type="ECO:0000256" key="3">
    <source>
        <dbReference type="RuleBase" id="RU000363"/>
    </source>
</evidence>
<evidence type="ECO:0000256" key="2">
    <source>
        <dbReference type="ARBA" id="ARBA00023002"/>
    </source>
</evidence>
<evidence type="ECO:0000256" key="1">
    <source>
        <dbReference type="ARBA" id="ARBA00006484"/>
    </source>
</evidence>
<dbReference type="STRING" id="39966.A0A369K4U5"/>
<dbReference type="InterPro" id="IPR002347">
    <property type="entry name" value="SDR_fam"/>
</dbReference>
<reference evidence="4" key="1">
    <citation type="submission" date="2018-04" db="EMBL/GenBank/DDBJ databases">
        <title>Whole genome sequencing of Hypsizygus marmoreus.</title>
        <authorList>
            <person name="Choi I.-G."/>
            <person name="Min B."/>
            <person name="Kim J.-G."/>
            <person name="Kim S."/>
            <person name="Oh Y.-L."/>
            <person name="Kong W.-S."/>
            <person name="Park H."/>
            <person name="Jeong J."/>
            <person name="Song E.-S."/>
        </authorList>
    </citation>
    <scope>NUCLEOTIDE SEQUENCE [LARGE SCALE GENOMIC DNA]</scope>
    <source>
        <strain evidence="4">51987-8</strain>
    </source>
</reference>
<dbReference type="PANTHER" id="PTHR43976:SF16">
    <property type="entry name" value="SHORT-CHAIN DEHYDROGENASE_REDUCTASE FAMILY PROTEIN"/>
    <property type="match status" value="1"/>
</dbReference>
<dbReference type="InterPro" id="IPR036291">
    <property type="entry name" value="NAD(P)-bd_dom_sf"/>
</dbReference>
<keyword evidence="2" id="KW-0560">Oxidoreductase</keyword>
<dbReference type="Proteomes" id="UP000076154">
    <property type="component" value="Unassembled WGS sequence"/>
</dbReference>